<dbReference type="CDD" id="cd00878">
    <property type="entry name" value="Arf_Arl"/>
    <property type="match status" value="1"/>
</dbReference>
<dbReference type="PROSITE" id="PS51417">
    <property type="entry name" value="ARF"/>
    <property type="match status" value="1"/>
</dbReference>
<dbReference type="InterPro" id="IPR006689">
    <property type="entry name" value="Small_GTPase_ARF/SAR"/>
</dbReference>
<protein>
    <submittedName>
        <fullName evidence="4">Uncharacterized protein</fullName>
    </submittedName>
</protein>
<keyword evidence="5" id="KW-1185">Reference proteome</keyword>
<dbReference type="Gene3D" id="3.40.50.300">
    <property type="entry name" value="P-loop containing nucleotide triphosphate hydrolases"/>
    <property type="match status" value="1"/>
</dbReference>
<dbReference type="InterPro" id="IPR024156">
    <property type="entry name" value="Small_GTPase_ARF"/>
</dbReference>
<evidence type="ECO:0000313" key="5">
    <source>
        <dbReference type="Proteomes" id="UP000815677"/>
    </source>
</evidence>
<gene>
    <name evidence="4" type="ORF">MCHLO_13442</name>
</gene>
<dbReference type="InterPro" id="IPR005225">
    <property type="entry name" value="Small_GTP-bd"/>
</dbReference>
<evidence type="ECO:0000256" key="3">
    <source>
        <dbReference type="SAM" id="MobiDB-lite"/>
    </source>
</evidence>
<keyword evidence="1" id="KW-0547">Nucleotide-binding</keyword>
<accession>A0ABQ0M1Y1</accession>
<dbReference type="Pfam" id="PF00025">
    <property type="entry name" value="Arf"/>
    <property type="match status" value="1"/>
</dbReference>
<evidence type="ECO:0000313" key="4">
    <source>
        <dbReference type="EMBL" id="GAT56842.1"/>
    </source>
</evidence>
<dbReference type="EMBL" id="DF849347">
    <property type="protein sequence ID" value="GAT56842.1"/>
    <property type="molecule type" value="Genomic_DNA"/>
</dbReference>
<sequence length="441" mass="48638">MSSPRIPREHAFAYSARAGPATATYIDDFPPWAPALFPRPQLLPTDAVSIDAASSLWIEEQQSYTEEHSELDPHIPWLDDGVFDAGLLATLALDEQLLYWPEQAFADICWAAAVYEPPVVVQKPAPATVPDPHPPLADVTNRRSPPPLPIPEQDEETDTETETITSTPAPPYSRAVDEHNRLLALNYDFAPLRRRDVEAKEDYMRIDPFPRYLQPNTATSTLDAAAALLMLQPTPQTHWQVSGSVGVGDAIVMLGLDDAGKTSLVNRLHRRAELPSGVLPRTTPTVGSSMETIVHSAAGHSITVWEFGGQDKVRPLWRRYMWNGHAFAFVVDASAPERFALAAEELAHVCGERAEYSAFPFLVLVNKVDLPGAASVEEVRRAMGVDALFEGHTEWPWGVMGVSAMTGEGLDEVLDWFVASVSHKNIAEHNKGKKYIEGRAW</sequence>
<dbReference type="SMART" id="SM00177">
    <property type="entry name" value="ARF"/>
    <property type="match status" value="1"/>
</dbReference>
<dbReference type="SUPFAM" id="SSF52540">
    <property type="entry name" value="P-loop containing nucleoside triphosphate hydrolases"/>
    <property type="match status" value="1"/>
</dbReference>
<evidence type="ECO:0000256" key="1">
    <source>
        <dbReference type="ARBA" id="ARBA00022741"/>
    </source>
</evidence>
<dbReference type="PANTHER" id="PTHR11711">
    <property type="entry name" value="ADP RIBOSYLATION FACTOR-RELATED"/>
    <property type="match status" value="1"/>
</dbReference>
<keyword evidence="2" id="KW-0342">GTP-binding</keyword>
<name>A0ABQ0M1Y1_MYCCL</name>
<dbReference type="InterPro" id="IPR027417">
    <property type="entry name" value="P-loop_NTPase"/>
</dbReference>
<reference evidence="4" key="1">
    <citation type="submission" date="2014-09" db="EMBL/GenBank/DDBJ databases">
        <title>Genome sequence of the luminous mushroom Mycena chlorophos for searching fungal bioluminescence genes.</title>
        <authorList>
            <person name="Tanaka Y."/>
            <person name="Kasuga D."/>
            <person name="Oba Y."/>
            <person name="Hase S."/>
            <person name="Sato K."/>
            <person name="Oba Y."/>
            <person name="Sakakibara Y."/>
        </authorList>
    </citation>
    <scope>NUCLEOTIDE SEQUENCE</scope>
</reference>
<evidence type="ECO:0000256" key="2">
    <source>
        <dbReference type="ARBA" id="ARBA00023134"/>
    </source>
</evidence>
<dbReference type="SMART" id="SM00178">
    <property type="entry name" value="SAR"/>
    <property type="match status" value="1"/>
</dbReference>
<proteinExistence type="predicted"/>
<organism evidence="4 5">
    <name type="scientific">Mycena chlorophos</name>
    <name type="common">Agaric fungus</name>
    <name type="synonym">Agaricus chlorophos</name>
    <dbReference type="NCBI Taxonomy" id="658473"/>
    <lineage>
        <taxon>Eukaryota</taxon>
        <taxon>Fungi</taxon>
        <taxon>Dikarya</taxon>
        <taxon>Basidiomycota</taxon>
        <taxon>Agaricomycotina</taxon>
        <taxon>Agaricomycetes</taxon>
        <taxon>Agaricomycetidae</taxon>
        <taxon>Agaricales</taxon>
        <taxon>Marasmiineae</taxon>
        <taxon>Mycenaceae</taxon>
        <taxon>Mycena</taxon>
    </lineage>
</organism>
<dbReference type="Proteomes" id="UP000815677">
    <property type="component" value="Unassembled WGS sequence"/>
</dbReference>
<dbReference type="NCBIfam" id="TIGR00231">
    <property type="entry name" value="small_GTP"/>
    <property type="match status" value="1"/>
</dbReference>
<feature type="compositionally biased region" description="Acidic residues" evidence="3">
    <location>
        <begin position="152"/>
        <end position="161"/>
    </location>
</feature>
<feature type="region of interest" description="Disordered" evidence="3">
    <location>
        <begin position="125"/>
        <end position="173"/>
    </location>
</feature>